<protein>
    <submittedName>
        <fullName evidence="3">Microcystin-dependent protein</fullName>
    </submittedName>
</protein>
<dbReference type="EMBL" id="FXBL01000004">
    <property type="protein sequence ID" value="SMH55355.1"/>
    <property type="molecule type" value="Genomic_DNA"/>
</dbReference>
<keyword evidence="1" id="KW-0732">Signal</keyword>
<feature type="chain" id="PRO_5012756021" evidence="1">
    <location>
        <begin position="31"/>
        <end position="203"/>
    </location>
</feature>
<gene>
    <name evidence="3" type="ORF">SAMN02982922_5325</name>
</gene>
<dbReference type="RefSeq" id="WP_085466918.1">
    <property type="nucleotide sequence ID" value="NZ_FXBL01000004.1"/>
</dbReference>
<dbReference type="Gene3D" id="3.90.1340.10">
    <property type="entry name" value="Phage tail collar domain"/>
    <property type="match status" value="1"/>
</dbReference>
<dbReference type="Proteomes" id="UP000193083">
    <property type="component" value="Unassembled WGS sequence"/>
</dbReference>
<reference evidence="3 4" key="1">
    <citation type="submission" date="2017-04" db="EMBL/GenBank/DDBJ databases">
        <authorList>
            <person name="Afonso C.L."/>
            <person name="Miller P.J."/>
            <person name="Scott M.A."/>
            <person name="Spackman E."/>
            <person name="Goraichik I."/>
            <person name="Dimitrov K.M."/>
            <person name="Suarez D.L."/>
            <person name="Swayne D.E."/>
        </authorList>
    </citation>
    <scope>NUCLEOTIDE SEQUENCE [LARGE SCALE GENOMIC DNA]</scope>
    <source>
        <strain evidence="3 4">B5P</strain>
    </source>
</reference>
<accession>A0A1X7PV00</accession>
<evidence type="ECO:0000256" key="1">
    <source>
        <dbReference type="SAM" id="SignalP"/>
    </source>
</evidence>
<name>A0A1X7PV00_9HYPH</name>
<evidence type="ECO:0000313" key="4">
    <source>
        <dbReference type="Proteomes" id="UP000193083"/>
    </source>
</evidence>
<dbReference type="AlphaFoldDB" id="A0A1X7PV00"/>
<evidence type="ECO:0000259" key="2">
    <source>
        <dbReference type="Pfam" id="PF07484"/>
    </source>
</evidence>
<proteinExistence type="predicted"/>
<feature type="domain" description="Phage tail collar" evidence="2">
    <location>
        <begin position="37"/>
        <end position="93"/>
    </location>
</feature>
<dbReference type="SUPFAM" id="SSF88874">
    <property type="entry name" value="Receptor-binding domain of short tail fibre protein gp12"/>
    <property type="match status" value="1"/>
</dbReference>
<sequence length="203" mass="21253">MLGSRCFRAAVAALAIGALASTVDPRQAFADSSPYVGEVIIVPYNFCPSGWAEANGGLLSISQNDVLFALYGTTFGGDGVSTFGLPDLRGRLPIHAGTGPGLSTYVIGQMGGTESITLTVGNLPPHSHQVLATNNFADKAGPGGKYLASGNAGQFWYSESAANRIMKTEMLGLTGNNLPVEVQDPYLTMRACVSLYGLWPSQF</sequence>
<evidence type="ECO:0000313" key="3">
    <source>
        <dbReference type="EMBL" id="SMH55355.1"/>
    </source>
</evidence>
<dbReference type="InterPro" id="IPR011083">
    <property type="entry name" value="Phage_tail_collar_dom"/>
</dbReference>
<organism evidence="3 4">
    <name type="scientific">Mesorhizobium australicum</name>
    <dbReference type="NCBI Taxonomy" id="536018"/>
    <lineage>
        <taxon>Bacteria</taxon>
        <taxon>Pseudomonadati</taxon>
        <taxon>Pseudomonadota</taxon>
        <taxon>Alphaproteobacteria</taxon>
        <taxon>Hyphomicrobiales</taxon>
        <taxon>Phyllobacteriaceae</taxon>
        <taxon>Mesorhizobium</taxon>
    </lineage>
</organism>
<feature type="signal peptide" evidence="1">
    <location>
        <begin position="1"/>
        <end position="30"/>
    </location>
</feature>
<dbReference type="OrthoDB" id="9810174at2"/>
<dbReference type="Pfam" id="PF07484">
    <property type="entry name" value="Collar"/>
    <property type="match status" value="1"/>
</dbReference>
<keyword evidence="4" id="KW-1185">Reference proteome</keyword>
<dbReference type="InterPro" id="IPR037053">
    <property type="entry name" value="Phage_tail_collar_dom_sf"/>
</dbReference>